<evidence type="ECO:0000256" key="3">
    <source>
        <dbReference type="SAM" id="SignalP"/>
    </source>
</evidence>
<dbReference type="PROSITE" id="PS00233">
    <property type="entry name" value="CHIT_BIND_RR_1"/>
    <property type="match status" value="1"/>
</dbReference>
<reference evidence="4 5" key="1">
    <citation type="journal article" date="2024" name="BMC Genomics">
        <title>De novo assembly and annotation of Popillia japonica's genome with initial clues to its potential as an invasive pest.</title>
        <authorList>
            <person name="Cucini C."/>
            <person name="Boschi S."/>
            <person name="Funari R."/>
            <person name="Cardaioli E."/>
            <person name="Iannotti N."/>
            <person name="Marturano G."/>
            <person name="Paoli F."/>
            <person name="Bruttini M."/>
            <person name="Carapelli A."/>
            <person name="Frati F."/>
            <person name="Nardi F."/>
        </authorList>
    </citation>
    <scope>NUCLEOTIDE SEQUENCE [LARGE SCALE GENOMIC DNA]</scope>
    <source>
        <strain evidence="4">DMR45628</strain>
    </source>
</reference>
<dbReference type="PROSITE" id="PS51155">
    <property type="entry name" value="CHIT_BIND_RR_2"/>
    <property type="match status" value="1"/>
</dbReference>
<evidence type="ECO:0000313" key="4">
    <source>
        <dbReference type="EMBL" id="KAK9717968.1"/>
    </source>
</evidence>
<keyword evidence="1 2" id="KW-0193">Cuticle</keyword>
<name>A0AAW1KGV7_POPJA</name>
<dbReference type="InterPro" id="IPR000618">
    <property type="entry name" value="Insect_cuticle"/>
</dbReference>
<protein>
    <submittedName>
        <fullName evidence="4">Insect cuticle protein</fullName>
    </submittedName>
</protein>
<dbReference type="Pfam" id="PF00379">
    <property type="entry name" value="Chitin_bind_4"/>
    <property type="match status" value="1"/>
</dbReference>
<dbReference type="PANTHER" id="PTHR10380">
    <property type="entry name" value="CUTICLE PROTEIN"/>
    <property type="match status" value="1"/>
</dbReference>
<dbReference type="GO" id="GO:0062129">
    <property type="term" value="C:chitin-based extracellular matrix"/>
    <property type="evidence" value="ECO:0007669"/>
    <property type="project" value="TreeGrafter"/>
</dbReference>
<evidence type="ECO:0000313" key="5">
    <source>
        <dbReference type="Proteomes" id="UP001458880"/>
    </source>
</evidence>
<accession>A0AAW1KGV7</accession>
<keyword evidence="5" id="KW-1185">Reference proteome</keyword>
<feature type="chain" id="PRO_5043665480" evidence="3">
    <location>
        <begin position="17"/>
        <end position="103"/>
    </location>
</feature>
<dbReference type="InterPro" id="IPR031311">
    <property type="entry name" value="CHIT_BIND_RR_consensus"/>
</dbReference>
<dbReference type="InterPro" id="IPR050468">
    <property type="entry name" value="Cuticle_Struct_Prot"/>
</dbReference>
<feature type="signal peptide" evidence="3">
    <location>
        <begin position="1"/>
        <end position="16"/>
    </location>
</feature>
<dbReference type="PRINTS" id="PR00947">
    <property type="entry name" value="CUTICLE"/>
</dbReference>
<dbReference type="PANTHER" id="PTHR10380:SF218">
    <property type="entry name" value="ADULT CUTICLE PROTEIN 65AA-RELATED"/>
    <property type="match status" value="1"/>
</dbReference>
<proteinExistence type="predicted"/>
<comment type="caution">
    <text evidence="4">The sequence shown here is derived from an EMBL/GenBank/DDBJ whole genome shotgun (WGS) entry which is preliminary data.</text>
</comment>
<dbReference type="EMBL" id="JASPKY010000234">
    <property type="protein sequence ID" value="KAK9717968.1"/>
    <property type="molecule type" value="Genomic_DNA"/>
</dbReference>
<dbReference type="AlphaFoldDB" id="A0AAW1KGV7"/>
<dbReference type="Proteomes" id="UP001458880">
    <property type="component" value="Unassembled WGS sequence"/>
</dbReference>
<sequence length="103" mass="11104">MKVILVLPITFALVLTAPQKDATIIKSNLENIGIDGYNFQYETSNGIAADEQGQLKNAGSENEVMAVRGQFKYLGPDGVTYTITYTADENGFQPQGAHLPVAP</sequence>
<evidence type="ECO:0000256" key="1">
    <source>
        <dbReference type="ARBA" id="ARBA00022460"/>
    </source>
</evidence>
<gene>
    <name evidence="4" type="ORF">QE152_g23446</name>
</gene>
<dbReference type="GO" id="GO:0008010">
    <property type="term" value="F:structural constituent of chitin-based larval cuticle"/>
    <property type="evidence" value="ECO:0007669"/>
    <property type="project" value="TreeGrafter"/>
</dbReference>
<evidence type="ECO:0000256" key="2">
    <source>
        <dbReference type="PROSITE-ProRule" id="PRU00497"/>
    </source>
</evidence>
<keyword evidence="3" id="KW-0732">Signal</keyword>
<organism evidence="4 5">
    <name type="scientific">Popillia japonica</name>
    <name type="common">Japanese beetle</name>
    <dbReference type="NCBI Taxonomy" id="7064"/>
    <lineage>
        <taxon>Eukaryota</taxon>
        <taxon>Metazoa</taxon>
        <taxon>Ecdysozoa</taxon>
        <taxon>Arthropoda</taxon>
        <taxon>Hexapoda</taxon>
        <taxon>Insecta</taxon>
        <taxon>Pterygota</taxon>
        <taxon>Neoptera</taxon>
        <taxon>Endopterygota</taxon>
        <taxon>Coleoptera</taxon>
        <taxon>Polyphaga</taxon>
        <taxon>Scarabaeiformia</taxon>
        <taxon>Scarabaeidae</taxon>
        <taxon>Rutelinae</taxon>
        <taxon>Popillia</taxon>
    </lineage>
</organism>